<proteinExistence type="inferred from homology"/>
<keyword evidence="6 8" id="KW-0503">Monooxygenase</keyword>
<dbReference type="CDD" id="cd20620">
    <property type="entry name" value="CYP132-like"/>
    <property type="match status" value="1"/>
</dbReference>
<dbReference type="InterPro" id="IPR002401">
    <property type="entry name" value="Cyt_P450_E_grp-I"/>
</dbReference>
<dbReference type="OrthoDB" id="5290182at2"/>
<dbReference type="GO" id="GO:0005506">
    <property type="term" value="F:iron ion binding"/>
    <property type="evidence" value="ECO:0007669"/>
    <property type="project" value="InterPro"/>
</dbReference>
<dbReference type="AlphaFoldDB" id="A0A7Z0WER7"/>
<dbReference type="Proteomes" id="UP000185696">
    <property type="component" value="Unassembled WGS sequence"/>
</dbReference>
<dbReference type="EMBL" id="MSIF01000032">
    <property type="protein sequence ID" value="OLF05213.1"/>
    <property type="molecule type" value="Genomic_DNA"/>
</dbReference>
<keyword evidence="4 8" id="KW-0560">Oxidoreductase</keyword>
<keyword evidence="5 7" id="KW-0408">Iron</keyword>
<organism evidence="9 10">
    <name type="scientific">Actinophytocola xinjiangensis</name>
    <dbReference type="NCBI Taxonomy" id="485602"/>
    <lineage>
        <taxon>Bacteria</taxon>
        <taxon>Bacillati</taxon>
        <taxon>Actinomycetota</taxon>
        <taxon>Actinomycetes</taxon>
        <taxon>Pseudonocardiales</taxon>
        <taxon>Pseudonocardiaceae</taxon>
    </lineage>
</organism>
<sequence>MSGTPLLGPVVELRRDPLAALERARRDHGDVVHVVAGPPGLRMAFHAVFHPDAAHHVLSANSGYRKDNLPWQEMRQILGDGLVTSQDEKWLRHRRMVQPLFTPRAVDNYADLVNEEVAYTVRSWSGGAVVDLHRDLTALVLQVIGRVLFGDDLTDAVEPVARCLPIASQYILTRGFAPVRTPRTWPTPANRRAARAQRDLFDMCDRIIGRRRAAGRTGNDLLGLLLAASDGGVPLTDEEVRDQVLIFVLSGHETTGATLTFTLDLLARHPEHLRRVQEEVATVLGDRPAESTDLPRLPYTTMVLKESMRLYPSIPFLSRRTSTGDVIGGHEIPPGSDVWTSPWVTHRHPEFWDRPEVFDPERFTPEAEAARHRHAWFPFGGGPRSCIGRHLAMLEATLMLVALVRRYDFAPTQERLALSAGISLRPAGEVRTRVVPRR</sequence>
<comment type="cofactor">
    <cofactor evidence="7">
        <name>heme</name>
        <dbReference type="ChEBI" id="CHEBI:30413"/>
    </cofactor>
</comment>
<keyword evidence="3 7" id="KW-0479">Metal-binding</keyword>
<evidence type="ECO:0000256" key="2">
    <source>
        <dbReference type="ARBA" id="ARBA00022617"/>
    </source>
</evidence>
<evidence type="ECO:0000256" key="1">
    <source>
        <dbReference type="ARBA" id="ARBA00010617"/>
    </source>
</evidence>
<evidence type="ECO:0000256" key="5">
    <source>
        <dbReference type="ARBA" id="ARBA00023004"/>
    </source>
</evidence>
<dbReference type="SUPFAM" id="SSF48264">
    <property type="entry name" value="Cytochrome P450"/>
    <property type="match status" value="1"/>
</dbReference>
<dbReference type="Pfam" id="PF00067">
    <property type="entry name" value="p450"/>
    <property type="match status" value="1"/>
</dbReference>
<evidence type="ECO:0000256" key="3">
    <source>
        <dbReference type="ARBA" id="ARBA00022723"/>
    </source>
</evidence>
<dbReference type="PRINTS" id="PR00385">
    <property type="entry name" value="P450"/>
</dbReference>
<evidence type="ECO:0000313" key="9">
    <source>
        <dbReference type="EMBL" id="OLF05213.1"/>
    </source>
</evidence>
<dbReference type="PANTHER" id="PTHR24291:SF50">
    <property type="entry name" value="BIFUNCTIONAL ALBAFLAVENONE MONOOXYGENASE_TERPENE SYNTHASE"/>
    <property type="match status" value="1"/>
</dbReference>
<dbReference type="GO" id="GO:0004497">
    <property type="term" value="F:monooxygenase activity"/>
    <property type="evidence" value="ECO:0007669"/>
    <property type="project" value="UniProtKB-KW"/>
</dbReference>
<dbReference type="InterPro" id="IPR036396">
    <property type="entry name" value="Cyt_P450_sf"/>
</dbReference>
<dbReference type="GO" id="GO:0020037">
    <property type="term" value="F:heme binding"/>
    <property type="evidence" value="ECO:0007669"/>
    <property type="project" value="InterPro"/>
</dbReference>
<dbReference type="PRINTS" id="PR00463">
    <property type="entry name" value="EP450I"/>
</dbReference>
<protein>
    <recommendedName>
        <fullName evidence="11">Cytochrome P450</fullName>
    </recommendedName>
</protein>
<evidence type="ECO:0000256" key="4">
    <source>
        <dbReference type="ARBA" id="ARBA00023002"/>
    </source>
</evidence>
<evidence type="ECO:0000313" key="10">
    <source>
        <dbReference type="Proteomes" id="UP000185696"/>
    </source>
</evidence>
<evidence type="ECO:0000256" key="6">
    <source>
        <dbReference type="ARBA" id="ARBA00023033"/>
    </source>
</evidence>
<evidence type="ECO:0000256" key="8">
    <source>
        <dbReference type="RuleBase" id="RU000461"/>
    </source>
</evidence>
<dbReference type="PANTHER" id="PTHR24291">
    <property type="entry name" value="CYTOCHROME P450 FAMILY 4"/>
    <property type="match status" value="1"/>
</dbReference>
<evidence type="ECO:0000256" key="7">
    <source>
        <dbReference type="PIRSR" id="PIRSR602401-1"/>
    </source>
</evidence>
<dbReference type="InterPro" id="IPR001128">
    <property type="entry name" value="Cyt_P450"/>
</dbReference>
<dbReference type="InterPro" id="IPR017972">
    <property type="entry name" value="Cyt_P450_CS"/>
</dbReference>
<dbReference type="GO" id="GO:0016705">
    <property type="term" value="F:oxidoreductase activity, acting on paired donors, with incorporation or reduction of molecular oxygen"/>
    <property type="evidence" value="ECO:0007669"/>
    <property type="project" value="InterPro"/>
</dbReference>
<reference evidence="9 10" key="1">
    <citation type="submission" date="2016-12" db="EMBL/GenBank/DDBJ databases">
        <title>The draft genome sequence of Actinophytocola xinjiangensis.</title>
        <authorList>
            <person name="Wang W."/>
            <person name="Yuan L."/>
        </authorList>
    </citation>
    <scope>NUCLEOTIDE SEQUENCE [LARGE SCALE GENOMIC DNA]</scope>
    <source>
        <strain evidence="9 10">CGMCC 4.4663</strain>
    </source>
</reference>
<comment type="similarity">
    <text evidence="1 8">Belongs to the cytochrome P450 family.</text>
</comment>
<dbReference type="InterPro" id="IPR050196">
    <property type="entry name" value="Cytochrome_P450_Monoox"/>
</dbReference>
<evidence type="ECO:0008006" key="11">
    <source>
        <dbReference type="Google" id="ProtNLM"/>
    </source>
</evidence>
<accession>A0A7Z0WER7</accession>
<feature type="binding site" description="axial binding residue" evidence="7">
    <location>
        <position position="386"/>
    </location>
    <ligand>
        <name>heme</name>
        <dbReference type="ChEBI" id="CHEBI:30413"/>
    </ligand>
    <ligandPart>
        <name>Fe</name>
        <dbReference type="ChEBI" id="CHEBI:18248"/>
    </ligandPart>
</feature>
<name>A0A7Z0WER7_9PSEU</name>
<keyword evidence="2 7" id="KW-0349">Heme</keyword>
<gene>
    <name evidence="9" type="ORF">BLA60_37455</name>
</gene>
<dbReference type="Gene3D" id="1.10.630.10">
    <property type="entry name" value="Cytochrome P450"/>
    <property type="match status" value="1"/>
</dbReference>
<dbReference type="PROSITE" id="PS00086">
    <property type="entry name" value="CYTOCHROME_P450"/>
    <property type="match status" value="1"/>
</dbReference>
<comment type="caution">
    <text evidence="9">The sequence shown here is derived from an EMBL/GenBank/DDBJ whole genome shotgun (WGS) entry which is preliminary data.</text>
</comment>
<keyword evidence="10" id="KW-1185">Reference proteome</keyword>